<dbReference type="Pfam" id="PF01497">
    <property type="entry name" value="Peripla_BP_2"/>
    <property type="match status" value="1"/>
</dbReference>
<dbReference type="PROSITE" id="PS50983">
    <property type="entry name" value="FE_B12_PBP"/>
    <property type="match status" value="1"/>
</dbReference>
<evidence type="ECO:0000313" key="3">
    <source>
        <dbReference type="Proteomes" id="UP000320547"/>
    </source>
</evidence>
<dbReference type="Proteomes" id="UP000320547">
    <property type="component" value="Unassembled WGS sequence"/>
</dbReference>
<dbReference type="InterPro" id="IPR050902">
    <property type="entry name" value="ABC_Transporter_SBP"/>
</dbReference>
<protein>
    <submittedName>
        <fullName evidence="2">Iron complex transport system substrate-binding protein</fullName>
    </submittedName>
</protein>
<organism evidence="2 3">
    <name type="scientific">Altererythrobacter ishigakiensis</name>
    <dbReference type="NCBI Taxonomy" id="476157"/>
    <lineage>
        <taxon>Bacteria</taxon>
        <taxon>Pseudomonadati</taxon>
        <taxon>Pseudomonadota</taxon>
        <taxon>Alphaproteobacteria</taxon>
        <taxon>Sphingomonadales</taxon>
        <taxon>Erythrobacteraceae</taxon>
        <taxon>Altererythrobacter</taxon>
    </lineage>
</organism>
<dbReference type="Gene3D" id="3.40.50.1980">
    <property type="entry name" value="Nitrogenase molybdenum iron protein domain"/>
    <property type="match status" value="2"/>
</dbReference>
<evidence type="ECO:0000313" key="2">
    <source>
        <dbReference type="EMBL" id="TWJ10341.1"/>
    </source>
</evidence>
<dbReference type="PANTHER" id="PTHR30535:SF34">
    <property type="entry name" value="MOLYBDATE-BINDING PROTEIN MOLA"/>
    <property type="match status" value="1"/>
</dbReference>
<dbReference type="InterPro" id="IPR002491">
    <property type="entry name" value="ABC_transptr_periplasmic_BD"/>
</dbReference>
<accession>A0A562UXH9</accession>
<feature type="domain" description="Fe/B12 periplasmic-binding" evidence="1">
    <location>
        <begin position="82"/>
        <end position="320"/>
    </location>
</feature>
<comment type="caution">
    <text evidence="2">The sequence shown here is derived from an EMBL/GenBank/DDBJ whole genome shotgun (WGS) entry which is preliminary data.</text>
</comment>
<dbReference type="EMBL" id="VLLK01000001">
    <property type="protein sequence ID" value="TWJ10341.1"/>
    <property type="molecule type" value="Genomic_DNA"/>
</dbReference>
<dbReference type="SUPFAM" id="SSF53807">
    <property type="entry name" value="Helical backbone' metal receptor"/>
    <property type="match status" value="1"/>
</dbReference>
<dbReference type="STRING" id="476157.GCA_001663155_01350"/>
<proteinExistence type="predicted"/>
<sequence>MQGAKAAFRNRVNFVLITKLCICGCDACREADGLLSLLAKEGFHAVIAVWDRIGLAVAVALGLAGCTPADLDSDNASSGGPRIVSLNPCLDAILVEVAEPAQILALSHYSADPQSSSISRDVARRYDFTGDTVEEMLALKPDLVLASTFMAPATRAALDDLGVRVESFGSPGSVDESVMQVNRLATLVEQRRNGEMLAEKIERSVRQSNAVKPVSAVLWQPGGIVPGEQQLISELLRAAGFSSHSAALGMGQADYLSLEQVLVDPPDVLLVAGKSRPQQHPALNEAEIKVAQFDPNLVYCGGPTIPRAMERLREIREVVS</sequence>
<dbReference type="PANTHER" id="PTHR30535">
    <property type="entry name" value="VITAMIN B12-BINDING PROTEIN"/>
    <property type="match status" value="1"/>
</dbReference>
<reference evidence="2 3" key="1">
    <citation type="submission" date="2019-07" db="EMBL/GenBank/DDBJ databases">
        <title>Genomic Encyclopedia of Archaeal and Bacterial Type Strains, Phase II (KMG-II): from individual species to whole genera.</title>
        <authorList>
            <person name="Goeker M."/>
        </authorList>
    </citation>
    <scope>NUCLEOTIDE SEQUENCE [LARGE SCALE GENOMIC DNA]</scope>
    <source>
        <strain evidence="2 3">ATCC BAA-2084</strain>
    </source>
</reference>
<name>A0A562UXH9_9SPHN</name>
<dbReference type="GO" id="GO:0071281">
    <property type="term" value="P:cellular response to iron ion"/>
    <property type="evidence" value="ECO:0007669"/>
    <property type="project" value="TreeGrafter"/>
</dbReference>
<dbReference type="AlphaFoldDB" id="A0A562UXH9"/>
<gene>
    <name evidence="2" type="ORF">JN10_2005</name>
</gene>
<evidence type="ECO:0000259" key="1">
    <source>
        <dbReference type="PROSITE" id="PS50983"/>
    </source>
</evidence>
<keyword evidence="3" id="KW-1185">Reference proteome</keyword>